<evidence type="ECO:0000256" key="2">
    <source>
        <dbReference type="ARBA" id="ARBA00022555"/>
    </source>
</evidence>
<feature type="site" description="Stabilizes the basic form of H active site to accept a proton" evidence="8">
    <location>
        <position position="87"/>
    </location>
</feature>
<organism evidence="11 12">
    <name type="scientific">Metamycoplasma hominis</name>
    <name type="common">Mycoplasma hominis</name>
    <dbReference type="NCBI Taxonomy" id="2098"/>
    <lineage>
        <taxon>Bacteria</taxon>
        <taxon>Bacillati</taxon>
        <taxon>Mycoplasmatota</taxon>
        <taxon>Mycoplasmoidales</taxon>
        <taxon>Metamycoplasmataceae</taxon>
        <taxon>Metamycoplasma</taxon>
    </lineage>
</organism>
<evidence type="ECO:0000256" key="8">
    <source>
        <dbReference type="HAMAP-Rule" id="MF_00083"/>
    </source>
</evidence>
<dbReference type="OMA" id="PNTYMNL"/>
<reference evidence="11 12" key="2">
    <citation type="submission" date="2018-10" db="EMBL/GenBank/DDBJ databases">
        <title>Detection and isolation of Mycoplasma hominis as a predominant microorganism from pelvic cavity of patient with salpingitis and tubo-ovarian abscess.</title>
        <authorList>
            <person name="Guschin A.E."/>
            <person name="Khayrullina G.A."/>
            <person name="Rakovskaya I.V."/>
            <person name="Shelenkov A.A."/>
            <person name="Shagin D.A."/>
        </authorList>
    </citation>
    <scope>NUCLEOTIDE SEQUENCE [LARGE SCALE GENOMIC DNA]</scope>
    <source>
        <strain evidence="12">TOA</strain>
    </source>
</reference>
<dbReference type="PROSITE" id="PS01196">
    <property type="entry name" value="PEPT_TRNA_HYDROL_2"/>
    <property type="match status" value="1"/>
</dbReference>
<dbReference type="PANTHER" id="PTHR17224:SF1">
    <property type="entry name" value="PEPTIDYL-TRNA HYDROLASE"/>
    <property type="match status" value="1"/>
</dbReference>
<dbReference type="AlphaFoldDB" id="A0A2K9YTM9"/>
<dbReference type="HAMAP" id="MF_00083">
    <property type="entry name" value="Pept_tRNA_hydro_bact"/>
    <property type="match status" value="1"/>
</dbReference>
<comment type="catalytic activity">
    <reaction evidence="6 8 9">
        <text>an N-acyl-L-alpha-aminoacyl-tRNA + H2O = an N-acyl-L-amino acid + a tRNA + H(+)</text>
        <dbReference type="Rhea" id="RHEA:54448"/>
        <dbReference type="Rhea" id="RHEA-COMP:10123"/>
        <dbReference type="Rhea" id="RHEA-COMP:13883"/>
        <dbReference type="ChEBI" id="CHEBI:15377"/>
        <dbReference type="ChEBI" id="CHEBI:15378"/>
        <dbReference type="ChEBI" id="CHEBI:59874"/>
        <dbReference type="ChEBI" id="CHEBI:78442"/>
        <dbReference type="ChEBI" id="CHEBI:138191"/>
        <dbReference type="EC" id="3.1.1.29"/>
    </reaction>
</comment>
<keyword evidence="8" id="KW-0963">Cytoplasm</keyword>
<keyword evidence="2 8" id="KW-0820">tRNA-binding</keyword>
<evidence type="ECO:0000256" key="5">
    <source>
        <dbReference type="ARBA" id="ARBA00038063"/>
    </source>
</evidence>
<feature type="site" description="Discriminates between blocked and unblocked aminoacyl-tRNA" evidence="8">
    <location>
        <position position="9"/>
    </location>
</feature>
<comment type="subcellular location">
    <subcellularLocation>
        <location evidence="8">Cytoplasm</location>
    </subcellularLocation>
</comment>
<feature type="binding site" evidence="8">
    <location>
        <position position="14"/>
    </location>
    <ligand>
        <name>tRNA</name>
        <dbReference type="ChEBI" id="CHEBI:17843"/>
    </ligand>
</feature>
<evidence type="ECO:0000313" key="11">
    <source>
        <dbReference type="EMBL" id="AYN65571.1"/>
    </source>
</evidence>
<dbReference type="Pfam" id="PF01195">
    <property type="entry name" value="Pept_tRNA_hydro"/>
    <property type="match status" value="1"/>
</dbReference>
<comment type="function">
    <text evidence="8">Hydrolyzes ribosome-free peptidyl-tRNAs (with 1 or more amino acids incorporated), which drop off the ribosome during protein synthesis, or as a result of ribosome stalling.</text>
</comment>
<evidence type="ECO:0000256" key="9">
    <source>
        <dbReference type="RuleBase" id="RU000673"/>
    </source>
</evidence>
<evidence type="ECO:0000256" key="10">
    <source>
        <dbReference type="RuleBase" id="RU004320"/>
    </source>
</evidence>
<evidence type="ECO:0000256" key="1">
    <source>
        <dbReference type="ARBA" id="ARBA00013260"/>
    </source>
</evidence>
<dbReference type="GO" id="GO:0072344">
    <property type="term" value="P:rescue of stalled ribosome"/>
    <property type="evidence" value="ECO:0007669"/>
    <property type="project" value="UniProtKB-UniRule"/>
</dbReference>
<feature type="active site" description="Proton acceptor" evidence="8">
    <location>
        <position position="19"/>
    </location>
</feature>
<evidence type="ECO:0000256" key="6">
    <source>
        <dbReference type="ARBA" id="ARBA00048707"/>
    </source>
</evidence>
<dbReference type="GO" id="GO:0006515">
    <property type="term" value="P:protein quality control for misfolded or incompletely synthesized proteins"/>
    <property type="evidence" value="ECO:0007669"/>
    <property type="project" value="UniProtKB-UniRule"/>
</dbReference>
<dbReference type="GO" id="GO:0005737">
    <property type="term" value="C:cytoplasm"/>
    <property type="evidence" value="ECO:0007669"/>
    <property type="project" value="UniProtKB-SubCell"/>
</dbReference>
<dbReference type="RefSeq" id="WP_012855695.1">
    <property type="nucleotide sequence ID" value="NZ_CP009677.1"/>
</dbReference>
<dbReference type="InterPro" id="IPR001328">
    <property type="entry name" value="Pept_tRNA_hydro"/>
</dbReference>
<dbReference type="GeneID" id="89679417"/>
<comment type="function">
    <text evidence="8">Catalyzes the release of premature peptidyl moieties from peptidyl-tRNA molecules trapped in stalled 50S ribosomal subunits, and thus maintains levels of free tRNAs and 50S ribosomes.</text>
</comment>
<comment type="similarity">
    <text evidence="5 8 10">Belongs to the PTH family.</text>
</comment>
<dbReference type="FunFam" id="3.40.50.1470:FF:000001">
    <property type="entry name" value="Peptidyl-tRNA hydrolase"/>
    <property type="match status" value="1"/>
</dbReference>
<evidence type="ECO:0000256" key="7">
    <source>
        <dbReference type="ARBA" id="ARBA00050038"/>
    </source>
</evidence>
<accession>A0A2K9YTM9</accession>
<name>A0A2K9YTM9_METHO</name>
<dbReference type="NCBIfam" id="TIGR00447">
    <property type="entry name" value="pth"/>
    <property type="match status" value="1"/>
</dbReference>
<dbReference type="PROSITE" id="PS01195">
    <property type="entry name" value="PEPT_TRNA_HYDROL_1"/>
    <property type="match status" value="1"/>
</dbReference>
<dbReference type="EC" id="3.1.1.29" evidence="1 8"/>
<keyword evidence="4 8" id="KW-0694">RNA-binding</keyword>
<reference evidence="11 12" key="1">
    <citation type="submission" date="2014-08" db="EMBL/GenBank/DDBJ databases">
        <authorList>
            <person name="Kuleshov K."/>
            <person name="Dedkov V."/>
            <person name="Markelov M."/>
            <person name="Pimkina E."/>
        </authorList>
    </citation>
    <scope>NUCLEOTIDE SEQUENCE [LARGE SCALE GENOMIC DNA]</scope>
    <source>
        <strain evidence="12">TOA</strain>
    </source>
</reference>
<proteinExistence type="inferred from homology"/>
<comment type="subunit">
    <text evidence="8">Monomer.</text>
</comment>
<dbReference type="CDD" id="cd00462">
    <property type="entry name" value="PTH"/>
    <property type="match status" value="1"/>
</dbReference>
<dbReference type="Gene3D" id="3.40.50.1470">
    <property type="entry name" value="Peptidyl-tRNA hydrolase"/>
    <property type="match status" value="1"/>
</dbReference>
<evidence type="ECO:0000256" key="3">
    <source>
        <dbReference type="ARBA" id="ARBA00022801"/>
    </source>
</evidence>
<sequence>MKLIVGLGNPGVEYEKTRHNTGFMVIDKLAEKLHTPLTEKKFNGIYYIDKEVILAKPLTFMNNSGDFVRAIKDYYNIVDDDIIIVYDDLDLPVGKAVIRQKGSSGGHNGMKDIIAKLKTDEIKRLKIGIGRGQNVINYVLGKFSYQDFCTIEKIIDIASDALISFISNDIRFVMNKFSGELYRENK</sequence>
<protein>
    <recommendedName>
        <fullName evidence="7 8">Peptidyl-tRNA hydrolase</fullName>
        <shortName evidence="8">Pth</shortName>
        <ecNumber evidence="1 8">3.1.1.29</ecNumber>
    </recommendedName>
</protein>
<dbReference type="GO" id="GO:0004045">
    <property type="term" value="F:peptidyl-tRNA hydrolase activity"/>
    <property type="evidence" value="ECO:0007669"/>
    <property type="project" value="UniProtKB-UniRule"/>
</dbReference>
<feature type="binding site" evidence="8">
    <location>
        <position position="108"/>
    </location>
    <ligand>
        <name>tRNA</name>
        <dbReference type="ChEBI" id="CHEBI:17843"/>
    </ligand>
</feature>
<dbReference type="PANTHER" id="PTHR17224">
    <property type="entry name" value="PEPTIDYL-TRNA HYDROLASE"/>
    <property type="match status" value="1"/>
</dbReference>
<dbReference type="EMBL" id="CP033021">
    <property type="protein sequence ID" value="AYN65571.1"/>
    <property type="molecule type" value="Genomic_DNA"/>
</dbReference>
<feature type="binding site" evidence="8">
    <location>
        <position position="62"/>
    </location>
    <ligand>
        <name>tRNA</name>
        <dbReference type="ChEBI" id="CHEBI:17843"/>
    </ligand>
</feature>
<dbReference type="OrthoDB" id="9800507at2"/>
<dbReference type="Proteomes" id="UP000029712">
    <property type="component" value="Chromosome"/>
</dbReference>
<evidence type="ECO:0000256" key="4">
    <source>
        <dbReference type="ARBA" id="ARBA00022884"/>
    </source>
</evidence>
<evidence type="ECO:0000313" key="12">
    <source>
        <dbReference type="Proteomes" id="UP000029712"/>
    </source>
</evidence>
<dbReference type="InterPro" id="IPR036416">
    <property type="entry name" value="Pept_tRNA_hydro_sf"/>
</dbReference>
<gene>
    <name evidence="8" type="primary">pth</name>
    <name evidence="11" type="ORF">KN71_002650</name>
</gene>
<dbReference type="SUPFAM" id="SSF53178">
    <property type="entry name" value="Peptidyl-tRNA hydrolase-like"/>
    <property type="match status" value="1"/>
</dbReference>
<keyword evidence="3 8" id="KW-0378">Hydrolase</keyword>
<dbReference type="GO" id="GO:0000049">
    <property type="term" value="F:tRNA binding"/>
    <property type="evidence" value="ECO:0007669"/>
    <property type="project" value="UniProtKB-UniRule"/>
</dbReference>
<dbReference type="InterPro" id="IPR018171">
    <property type="entry name" value="Pept_tRNA_hydro_CS"/>
</dbReference>
<feature type="binding site" evidence="8">
    <location>
        <position position="60"/>
    </location>
    <ligand>
        <name>tRNA</name>
        <dbReference type="ChEBI" id="CHEBI:17843"/>
    </ligand>
</feature>